<dbReference type="PROSITE" id="PS51383">
    <property type="entry name" value="YJEF_C_3"/>
    <property type="match status" value="1"/>
</dbReference>
<feature type="binding site" evidence="6">
    <location>
        <position position="148"/>
    </location>
    <ligand>
        <name>(6S)-NADPHX</name>
        <dbReference type="ChEBI" id="CHEBI:64076"/>
    </ligand>
</feature>
<comment type="similarity">
    <text evidence="6">Belongs to the NnrD/CARKD family.</text>
</comment>
<evidence type="ECO:0000256" key="6">
    <source>
        <dbReference type="HAMAP-Rule" id="MF_01965"/>
    </source>
</evidence>
<keyword evidence="3 6" id="KW-0521">NADP</keyword>
<dbReference type="Proteomes" id="UP001500731">
    <property type="component" value="Unassembled WGS sequence"/>
</dbReference>
<evidence type="ECO:0000256" key="1">
    <source>
        <dbReference type="ARBA" id="ARBA00022741"/>
    </source>
</evidence>
<organism evidence="9 10">
    <name type="scientific">Microbacterium panaciterrae</name>
    <dbReference type="NCBI Taxonomy" id="985759"/>
    <lineage>
        <taxon>Bacteria</taxon>
        <taxon>Bacillati</taxon>
        <taxon>Actinomycetota</taxon>
        <taxon>Actinomycetes</taxon>
        <taxon>Micrococcales</taxon>
        <taxon>Microbacteriaceae</taxon>
        <taxon>Microbacterium</taxon>
    </lineage>
</organism>
<feature type="binding site" evidence="6">
    <location>
        <position position="224"/>
    </location>
    <ligand>
        <name>(6S)-NADPHX</name>
        <dbReference type="ChEBI" id="CHEBI:64076"/>
    </ligand>
</feature>
<feature type="binding site" evidence="6">
    <location>
        <begin position="193"/>
        <end position="197"/>
    </location>
    <ligand>
        <name>AMP</name>
        <dbReference type="ChEBI" id="CHEBI:456215"/>
    </ligand>
</feature>
<evidence type="ECO:0000256" key="5">
    <source>
        <dbReference type="ARBA" id="ARBA00023239"/>
    </source>
</evidence>
<feature type="binding site" evidence="6">
    <location>
        <position position="223"/>
    </location>
    <ligand>
        <name>AMP</name>
        <dbReference type="ChEBI" id="CHEBI:456215"/>
    </ligand>
</feature>
<dbReference type="RefSeq" id="WP_345186386.1">
    <property type="nucleotide sequence ID" value="NZ_BAABGP010000013.1"/>
</dbReference>
<protein>
    <recommendedName>
        <fullName evidence="6">ADP-dependent (S)-NAD(P)H-hydrate dehydratase</fullName>
        <ecNumber evidence="6">4.2.1.136</ecNumber>
    </recommendedName>
    <alternativeName>
        <fullName evidence="6">ADP-dependent NAD(P)HX dehydratase</fullName>
    </alternativeName>
</protein>
<evidence type="ECO:0000256" key="7">
    <source>
        <dbReference type="SAM" id="MobiDB-lite"/>
    </source>
</evidence>
<comment type="catalytic activity">
    <reaction evidence="6">
        <text>(6S)-NADPHX + ADP = AMP + phosphate + NADPH + H(+)</text>
        <dbReference type="Rhea" id="RHEA:32235"/>
        <dbReference type="ChEBI" id="CHEBI:15378"/>
        <dbReference type="ChEBI" id="CHEBI:43474"/>
        <dbReference type="ChEBI" id="CHEBI:57783"/>
        <dbReference type="ChEBI" id="CHEBI:64076"/>
        <dbReference type="ChEBI" id="CHEBI:456215"/>
        <dbReference type="ChEBI" id="CHEBI:456216"/>
        <dbReference type="EC" id="4.2.1.136"/>
    </reaction>
</comment>
<keyword evidence="5 6" id="KW-0456">Lyase</keyword>
<dbReference type="EMBL" id="BAABGP010000013">
    <property type="protein sequence ID" value="GAA4485089.1"/>
    <property type="molecule type" value="Genomic_DNA"/>
</dbReference>
<comment type="caution">
    <text evidence="9">The sequence shown here is derived from an EMBL/GenBank/DDBJ whole genome shotgun (WGS) entry which is preliminary data.</text>
</comment>
<keyword evidence="10" id="KW-1185">Reference proteome</keyword>
<comment type="subunit">
    <text evidence="6">Homotetramer.</text>
</comment>
<feature type="region of interest" description="Disordered" evidence="7">
    <location>
        <begin position="298"/>
        <end position="333"/>
    </location>
</feature>
<comment type="catalytic activity">
    <reaction evidence="6">
        <text>(6S)-NADHX + ADP = AMP + phosphate + NADH + H(+)</text>
        <dbReference type="Rhea" id="RHEA:32223"/>
        <dbReference type="ChEBI" id="CHEBI:15378"/>
        <dbReference type="ChEBI" id="CHEBI:43474"/>
        <dbReference type="ChEBI" id="CHEBI:57945"/>
        <dbReference type="ChEBI" id="CHEBI:64074"/>
        <dbReference type="ChEBI" id="CHEBI:456215"/>
        <dbReference type="ChEBI" id="CHEBI:456216"/>
        <dbReference type="EC" id="4.2.1.136"/>
    </reaction>
</comment>
<evidence type="ECO:0000313" key="10">
    <source>
        <dbReference type="Proteomes" id="UP001500731"/>
    </source>
</evidence>
<dbReference type="Pfam" id="PF01256">
    <property type="entry name" value="Carb_kinase"/>
    <property type="match status" value="1"/>
</dbReference>
<comment type="cofactor">
    <cofactor evidence="6">
        <name>Mg(2+)</name>
        <dbReference type="ChEBI" id="CHEBI:18420"/>
    </cofactor>
</comment>
<evidence type="ECO:0000313" key="9">
    <source>
        <dbReference type="EMBL" id="GAA4485089.1"/>
    </source>
</evidence>
<evidence type="ECO:0000256" key="3">
    <source>
        <dbReference type="ARBA" id="ARBA00022857"/>
    </source>
</evidence>
<dbReference type="SUPFAM" id="SSF53613">
    <property type="entry name" value="Ribokinase-like"/>
    <property type="match status" value="1"/>
</dbReference>
<evidence type="ECO:0000259" key="8">
    <source>
        <dbReference type="PROSITE" id="PS51383"/>
    </source>
</evidence>
<dbReference type="InterPro" id="IPR000631">
    <property type="entry name" value="CARKD"/>
</dbReference>
<evidence type="ECO:0000256" key="2">
    <source>
        <dbReference type="ARBA" id="ARBA00022840"/>
    </source>
</evidence>
<name>A0ABP8PF02_9MICO</name>
<dbReference type="HAMAP" id="MF_01965">
    <property type="entry name" value="NADHX_dehydratase"/>
    <property type="match status" value="1"/>
</dbReference>
<keyword evidence="2 6" id="KW-0067">ATP-binding</keyword>
<dbReference type="PANTHER" id="PTHR12592:SF0">
    <property type="entry name" value="ATP-DEPENDENT (S)-NAD(P)H-HYDRATE DEHYDRATASE"/>
    <property type="match status" value="1"/>
</dbReference>
<feature type="compositionally biased region" description="Acidic residues" evidence="7">
    <location>
        <begin position="323"/>
        <end position="333"/>
    </location>
</feature>
<feature type="domain" description="YjeF C-terminal" evidence="8">
    <location>
        <begin position="13"/>
        <end position="292"/>
    </location>
</feature>
<accession>A0ABP8PF02</accession>
<keyword evidence="1 6" id="KW-0547">Nucleotide-binding</keyword>
<feature type="binding site" evidence="6">
    <location>
        <position position="103"/>
    </location>
    <ligand>
        <name>(6S)-NADPHX</name>
        <dbReference type="ChEBI" id="CHEBI:64076"/>
    </ligand>
</feature>
<keyword evidence="4 6" id="KW-0520">NAD</keyword>
<sequence length="333" mass="33401">MPQPPVPPVCVWSGDDARRLLRVPDPDADKRRRGVVALRAGSDAFPGAAVLGVEGAWRAGAGYVHYVGPRRAADLVLARRPETVATGPDSGSVRADAWVIGSGTDATSRTAGETAALRLLLSGADPVVVDAGALDLLPATAPVIATPHEREFVRLRAALGLSTLAEEVLRDAPRRAGVVQETADALGATVLLKGATTLIAAAGAGTVLAVSAGTPWLATAGTGDVLAGVIGALVAADRAAAAPTPLAELAATAAWLHGVAGRIAAGVGAGAEGRPIVALDVAAALPAAFARTRAGDVGLSENDGLAANDDRAENDGLAQRGNDDDDQIQEVPE</sequence>
<dbReference type="InterPro" id="IPR029056">
    <property type="entry name" value="Ribokinase-like"/>
</dbReference>
<dbReference type="PROSITE" id="PS01050">
    <property type="entry name" value="YJEF_C_2"/>
    <property type="match status" value="1"/>
</dbReference>
<comment type="function">
    <text evidence="6">Catalyzes the dehydration of the S-form of NAD(P)HX at the expense of ADP, which is converted to AMP. Together with NAD(P)HX epimerase, which catalyzes the epimerization of the S- and R-forms, the enzyme allows the repair of both epimers of NAD(P)HX, a damaged form of NAD(P)H that is a result of enzymatic or heat-dependent hydration.</text>
</comment>
<dbReference type="EC" id="4.2.1.136" evidence="6"/>
<dbReference type="CDD" id="cd01171">
    <property type="entry name" value="YXKO-related"/>
    <property type="match status" value="1"/>
</dbReference>
<gene>
    <name evidence="6" type="primary">nnrD</name>
    <name evidence="9" type="ORF">GCM10023171_18900</name>
</gene>
<feature type="binding site" evidence="6">
    <location>
        <position position="48"/>
    </location>
    <ligand>
        <name>(6S)-NADPHX</name>
        <dbReference type="ChEBI" id="CHEBI:64076"/>
    </ligand>
</feature>
<dbReference type="Gene3D" id="3.40.1190.20">
    <property type="match status" value="1"/>
</dbReference>
<proteinExistence type="inferred from homology"/>
<dbReference type="InterPro" id="IPR017953">
    <property type="entry name" value="Carbohydrate_kinase_pred_CS"/>
</dbReference>
<reference evidence="10" key="1">
    <citation type="journal article" date="2019" name="Int. J. Syst. Evol. Microbiol.">
        <title>The Global Catalogue of Microorganisms (GCM) 10K type strain sequencing project: providing services to taxonomists for standard genome sequencing and annotation.</title>
        <authorList>
            <consortium name="The Broad Institute Genomics Platform"/>
            <consortium name="The Broad Institute Genome Sequencing Center for Infectious Disease"/>
            <person name="Wu L."/>
            <person name="Ma J."/>
        </authorList>
    </citation>
    <scope>NUCLEOTIDE SEQUENCE [LARGE SCALE GENOMIC DNA]</scope>
    <source>
        <strain evidence="10">JCM 17839</strain>
    </source>
</reference>
<evidence type="ECO:0000256" key="4">
    <source>
        <dbReference type="ARBA" id="ARBA00023027"/>
    </source>
</evidence>
<dbReference type="PANTHER" id="PTHR12592">
    <property type="entry name" value="ATP-DEPENDENT (S)-NAD(P)H-HYDRATE DEHYDRATASE FAMILY MEMBER"/>
    <property type="match status" value="1"/>
</dbReference>